<dbReference type="PANTHER" id="PTHR46025:SF3">
    <property type="entry name" value="XYLOSYLTRANSFERASE OXT"/>
    <property type="match status" value="1"/>
</dbReference>
<comment type="caution">
    <text evidence="16">The sequence shown here is derived from an EMBL/GenBank/DDBJ whole genome shotgun (WGS) entry which is preliminary data.</text>
</comment>
<dbReference type="EMBL" id="VCBC01000002">
    <property type="protein sequence ID" value="TLU67681.1"/>
    <property type="molecule type" value="Genomic_DNA"/>
</dbReference>
<evidence type="ECO:0000256" key="1">
    <source>
        <dbReference type="ARBA" id="ARBA00004323"/>
    </source>
</evidence>
<evidence type="ECO:0000256" key="11">
    <source>
        <dbReference type="ARBA" id="ARBA00023136"/>
    </source>
</evidence>
<evidence type="ECO:0000256" key="15">
    <source>
        <dbReference type="SAM" id="MobiDB-lite"/>
    </source>
</evidence>
<keyword evidence="9" id="KW-1133">Transmembrane helix</keyword>
<dbReference type="Proteomes" id="UP000307790">
    <property type="component" value="Unassembled WGS sequence"/>
</dbReference>
<dbReference type="RefSeq" id="WP_138318284.1">
    <property type="nucleotide sequence ID" value="NZ_VCBC01000002.1"/>
</dbReference>
<evidence type="ECO:0000256" key="12">
    <source>
        <dbReference type="ARBA" id="ARBA00023157"/>
    </source>
</evidence>
<organism evidence="16 17">
    <name type="scientific">Thalassotalea litorea</name>
    <dbReference type="NCBI Taxonomy" id="2020715"/>
    <lineage>
        <taxon>Bacteria</taxon>
        <taxon>Pseudomonadati</taxon>
        <taxon>Pseudomonadota</taxon>
        <taxon>Gammaproteobacteria</taxon>
        <taxon>Alteromonadales</taxon>
        <taxon>Colwelliaceae</taxon>
        <taxon>Thalassotalea</taxon>
    </lineage>
</organism>
<dbReference type="AlphaFoldDB" id="A0A5R9IWC0"/>
<evidence type="ECO:0000256" key="4">
    <source>
        <dbReference type="ARBA" id="ARBA00022679"/>
    </source>
</evidence>
<evidence type="ECO:0000256" key="3">
    <source>
        <dbReference type="ARBA" id="ARBA00022676"/>
    </source>
</evidence>
<reference evidence="16 17" key="1">
    <citation type="submission" date="2019-05" db="EMBL/GenBank/DDBJ databases">
        <title>Genome sequences of Thalassotalea litorea 1K03283.</title>
        <authorList>
            <person name="Zhang D."/>
        </authorList>
    </citation>
    <scope>NUCLEOTIDE SEQUENCE [LARGE SCALE GENOMIC DNA]</scope>
    <source>
        <strain evidence="16 17">MCCC 1K03283</strain>
    </source>
</reference>
<evidence type="ECO:0000256" key="10">
    <source>
        <dbReference type="ARBA" id="ARBA00023034"/>
    </source>
</evidence>
<dbReference type="GO" id="GO:0016020">
    <property type="term" value="C:membrane"/>
    <property type="evidence" value="ECO:0007669"/>
    <property type="project" value="InterPro"/>
</dbReference>
<dbReference type="GO" id="GO:0030158">
    <property type="term" value="F:protein xylosyltransferase activity"/>
    <property type="evidence" value="ECO:0007669"/>
    <property type="project" value="InterPro"/>
</dbReference>
<evidence type="ECO:0000256" key="2">
    <source>
        <dbReference type="ARBA" id="ARBA00004648"/>
    </source>
</evidence>
<evidence type="ECO:0000313" key="17">
    <source>
        <dbReference type="Proteomes" id="UP000307790"/>
    </source>
</evidence>
<protein>
    <recommendedName>
        <fullName evidence="14">Peptide O-xylosyltransferase</fullName>
    </recommendedName>
</protein>
<dbReference type="InterPro" id="IPR003406">
    <property type="entry name" value="Glyco_trans_14"/>
</dbReference>
<dbReference type="GO" id="GO:0046872">
    <property type="term" value="F:metal ion binding"/>
    <property type="evidence" value="ECO:0007669"/>
    <property type="project" value="UniProtKB-KW"/>
</dbReference>
<name>A0A5R9IWC0_9GAMM</name>
<keyword evidence="3" id="KW-0328">Glycosyltransferase</keyword>
<dbReference type="GO" id="GO:0050650">
    <property type="term" value="P:chondroitin sulfate proteoglycan biosynthetic process"/>
    <property type="evidence" value="ECO:0007669"/>
    <property type="project" value="TreeGrafter"/>
</dbReference>
<evidence type="ECO:0000256" key="5">
    <source>
        <dbReference type="ARBA" id="ARBA00022692"/>
    </source>
</evidence>
<keyword evidence="13" id="KW-0325">Glycoprotein</keyword>
<evidence type="ECO:0000256" key="14">
    <source>
        <dbReference type="ARBA" id="ARBA00042865"/>
    </source>
</evidence>
<keyword evidence="8" id="KW-0735">Signal-anchor</keyword>
<keyword evidence="4" id="KW-0808">Transferase</keyword>
<keyword evidence="6" id="KW-0479">Metal-binding</keyword>
<evidence type="ECO:0000256" key="13">
    <source>
        <dbReference type="ARBA" id="ARBA00023180"/>
    </source>
</evidence>
<gene>
    <name evidence="16" type="ORF">FE810_01665</name>
</gene>
<comment type="subcellular location">
    <subcellularLocation>
        <location evidence="2">Endoplasmic reticulum membrane</location>
        <topology evidence="2">Single-pass type II membrane protein</topology>
    </subcellularLocation>
    <subcellularLocation>
        <location evidence="1">Golgi apparatus membrane</location>
        <topology evidence="1">Single-pass type II membrane protein</topology>
    </subcellularLocation>
</comment>
<evidence type="ECO:0000256" key="8">
    <source>
        <dbReference type="ARBA" id="ARBA00022968"/>
    </source>
</evidence>
<keyword evidence="5" id="KW-0812">Transmembrane</keyword>
<feature type="region of interest" description="Disordered" evidence="15">
    <location>
        <begin position="491"/>
        <end position="516"/>
    </location>
</feature>
<dbReference type="OrthoDB" id="7943907at2"/>
<dbReference type="Pfam" id="PF02485">
    <property type="entry name" value="Branch"/>
    <property type="match status" value="1"/>
</dbReference>
<feature type="compositionally biased region" description="Polar residues" evidence="15">
    <location>
        <begin position="494"/>
        <end position="503"/>
    </location>
</feature>
<sequence>MRLAYAILAHESFEHIQPLLQCLTDNNDIIALHYDLATEHRHDIELIKRHFPNVILAPQVAVEWGESSIVMATLNCLQALTDSGEKVEYITLLSGSCFPVKSSTHLAKYLAQSPGCEYIEAVNVEHHRWITEGIQQERWQLPHWCNWRSHPKLFSWSIKLLSLLGVKRNFPLDFPVHMGSQWWTLSWSMVNRVLKLCAQQPQLVAFLKYTWIPDEFFFQTLVAYLIDDKTQLKAPLMNYQFNCKGIPKIFSLRDIHQLQTLPDNKCFTRKIQSQDRKFVSLLRSVYLNEAQLPMEVKIIDQGKLPDNLRWYKRSSLFSDDLNQLPVPCSIVIWHPGGEGELDTLAECLAAHLPDSGVYGNLFAEDIIGYGQRKPLAGYRPSDTCLRDYDRLEFIQQLCLLHPQGVVFFYRFSGEDEFLKLLSSARQIQMLEVFDMSMCQATDLNLLALEQQKYGWKNTTVAQFTNQDISRLCAAVSLHQQQAPFYRALAGLTPPESQSESHPANDSLLDGKINQSP</sequence>
<keyword evidence="10" id="KW-0333">Golgi apparatus</keyword>
<evidence type="ECO:0000313" key="16">
    <source>
        <dbReference type="EMBL" id="TLU67681.1"/>
    </source>
</evidence>
<accession>A0A5R9IWC0</accession>
<keyword evidence="12" id="KW-1015">Disulfide bond</keyword>
<dbReference type="PANTHER" id="PTHR46025">
    <property type="entry name" value="XYLOSYLTRANSFERASE OXT"/>
    <property type="match status" value="1"/>
</dbReference>
<dbReference type="InterPro" id="IPR043538">
    <property type="entry name" value="XYLT"/>
</dbReference>
<evidence type="ECO:0000256" key="7">
    <source>
        <dbReference type="ARBA" id="ARBA00022824"/>
    </source>
</evidence>
<evidence type="ECO:0000256" key="6">
    <source>
        <dbReference type="ARBA" id="ARBA00022723"/>
    </source>
</evidence>
<keyword evidence="11" id="KW-0472">Membrane</keyword>
<evidence type="ECO:0000256" key="9">
    <source>
        <dbReference type="ARBA" id="ARBA00022989"/>
    </source>
</evidence>
<proteinExistence type="predicted"/>
<keyword evidence="17" id="KW-1185">Reference proteome</keyword>
<dbReference type="GO" id="GO:0015012">
    <property type="term" value="P:heparan sulfate proteoglycan biosynthetic process"/>
    <property type="evidence" value="ECO:0007669"/>
    <property type="project" value="TreeGrafter"/>
</dbReference>
<keyword evidence="7" id="KW-0256">Endoplasmic reticulum</keyword>